<dbReference type="OMA" id="GRWEYPY"/>
<feature type="transmembrane region" description="Helical" evidence="8">
    <location>
        <begin position="176"/>
        <end position="197"/>
    </location>
</feature>
<accession>S9PV68</accession>
<organism evidence="10 11">
    <name type="scientific">Schizosaccharomyces octosporus (strain yFS286)</name>
    <name type="common">Fission yeast</name>
    <name type="synonym">Octosporomyces octosporus</name>
    <dbReference type="NCBI Taxonomy" id="483514"/>
    <lineage>
        <taxon>Eukaryota</taxon>
        <taxon>Fungi</taxon>
        <taxon>Dikarya</taxon>
        <taxon>Ascomycota</taxon>
        <taxon>Taphrinomycotina</taxon>
        <taxon>Schizosaccharomycetes</taxon>
        <taxon>Schizosaccharomycetales</taxon>
        <taxon>Schizosaccharomycetaceae</taxon>
        <taxon>Schizosaccharomyces</taxon>
    </lineage>
</organism>
<dbReference type="VEuPathDB" id="FungiDB:SOCG_00754"/>
<feature type="transmembrane region" description="Helical" evidence="8">
    <location>
        <begin position="203"/>
        <end position="224"/>
    </location>
</feature>
<evidence type="ECO:0000256" key="1">
    <source>
        <dbReference type="ARBA" id="ARBA00004477"/>
    </source>
</evidence>
<dbReference type="eggNOG" id="KOG2822">
    <property type="taxonomic scope" value="Eukaryota"/>
</dbReference>
<feature type="domain" description="Phosphatidic acid phosphatase type 2/haloperoxidase" evidence="9">
    <location>
        <begin position="100"/>
        <end position="221"/>
    </location>
</feature>
<proteinExistence type="inferred from homology"/>
<feature type="transmembrane region" description="Helical" evidence="8">
    <location>
        <begin position="390"/>
        <end position="411"/>
    </location>
</feature>
<evidence type="ECO:0000256" key="5">
    <source>
        <dbReference type="ARBA" id="ARBA00022989"/>
    </source>
</evidence>
<keyword evidence="2 8" id="KW-0812">Transmembrane</keyword>
<dbReference type="SMART" id="SM00014">
    <property type="entry name" value="acidPPc"/>
    <property type="match status" value="1"/>
</dbReference>
<evidence type="ECO:0000256" key="4">
    <source>
        <dbReference type="ARBA" id="ARBA00022824"/>
    </source>
</evidence>
<feature type="transmembrane region" description="Helical" evidence="8">
    <location>
        <begin position="71"/>
        <end position="93"/>
    </location>
</feature>
<feature type="transmembrane region" description="Helical" evidence="8">
    <location>
        <begin position="99"/>
        <end position="117"/>
    </location>
</feature>
<reference evidence="10 11" key="1">
    <citation type="journal article" date="2011" name="Science">
        <title>Comparative functional genomics of the fission yeasts.</title>
        <authorList>
            <person name="Rhind N."/>
            <person name="Chen Z."/>
            <person name="Yassour M."/>
            <person name="Thompson D.A."/>
            <person name="Haas B.J."/>
            <person name="Habib N."/>
            <person name="Wapinski I."/>
            <person name="Roy S."/>
            <person name="Lin M.F."/>
            <person name="Heiman D.I."/>
            <person name="Young S.K."/>
            <person name="Furuya K."/>
            <person name="Guo Y."/>
            <person name="Pidoux A."/>
            <person name="Chen H.M."/>
            <person name="Robbertse B."/>
            <person name="Goldberg J.M."/>
            <person name="Aoki K."/>
            <person name="Bayne E.H."/>
            <person name="Berlin A.M."/>
            <person name="Desjardins C.A."/>
            <person name="Dobbs E."/>
            <person name="Dukaj L."/>
            <person name="Fan L."/>
            <person name="FitzGerald M.G."/>
            <person name="French C."/>
            <person name="Gujja S."/>
            <person name="Hansen K."/>
            <person name="Keifenheim D."/>
            <person name="Levin J.Z."/>
            <person name="Mosher R.A."/>
            <person name="Mueller C.A."/>
            <person name="Pfiffner J."/>
            <person name="Priest M."/>
            <person name="Russ C."/>
            <person name="Smialowska A."/>
            <person name="Swoboda P."/>
            <person name="Sykes S.M."/>
            <person name="Vaughn M."/>
            <person name="Vengrova S."/>
            <person name="Yoder R."/>
            <person name="Zeng Q."/>
            <person name="Allshire R."/>
            <person name="Baulcombe D."/>
            <person name="Birren B.W."/>
            <person name="Brown W."/>
            <person name="Ekwall K."/>
            <person name="Kellis M."/>
            <person name="Leatherwood J."/>
            <person name="Levin H."/>
            <person name="Margalit H."/>
            <person name="Martienssen R."/>
            <person name="Nieduszynski C.A."/>
            <person name="Spatafora J.W."/>
            <person name="Friedman N."/>
            <person name="Dalgaard J.Z."/>
            <person name="Baumann P."/>
            <person name="Niki H."/>
            <person name="Regev A."/>
            <person name="Nusbaum C."/>
        </authorList>
    </citation>
    <scope>NUCLEOTIDE SEQUENCE [LARGE SCALE GENOMIC DNA]</scope>
    <source>
        <strain evidence="11">yFS286</strain>
    </source>
</reference>
<evidence type="ECO:0000256" key="3">
    <source>
        <dbReference type="ARBA" id="ARBA00022801"/>
    </source>
</evidence>
<dbReference type="InterPro" id="IPR000326">
    <property type="entry name" value="PAP2/HPO"/>
</dbReference>
<dbReference type="GO" id="GO:0005789">
    <property type="term" value="C:endoplasmic reticulum membrane"/>
    <property type="evidence" value="ECO:0007669"/>
    <property type="project" value="UniProtKB-SubCell"/>
</dbReference>
<protein>
    <submittedName>
        <fullName evidence="10">Sphingosine-1-phosphate phosphatase</fullName>
    </submittedName>
</protein>
<name>S9PV68_SCHOY</name>
<keyword evidence="5 8" id="KW-1133">Transmembrane helix</keyword>
<evidence type="ECO:0000256" key="7">
    <source>
        <dbReference type="ARBA" id="ARBA00038324"/>
    </source>
</evidence>
<gene>
    <name evidence="10" type="ORF">SOCG_00754</name>
</gene>
<dbReference type="OrthoDB" id="301434at2759"/>
<evidence type="ECO:0000259" key="9">
    <source>
        <dbReference type="SMART" id="SM00014"/>
    </source>
</evidence>
<dbReference type="RefSeq" id="XP_013018628.1">
    <property type="nucleotide sequence ID" value="XM_013163174.1"/>
</dbReference>
<feature type="transmembrane region" description="Helical" evidence="8">
    <location>
        <begin position="295"/>
        <end position="317"/>
    </location>
</feature>
<dbReference type="PANTHER" id="PTHR14969">
    <property type="entry name" value="SPHINGOSINE-1-PHOSPHATE PHOSPHOHYDROLASE"/>
    <property type="match status" value="1"/>
</dbReference>
<comment type="similarity">
    <text evidence="7">Belongs to the type 2 lipid phosphate phosphatase family.</text>
</comment>
<dbReference type="GeneID" id="25029738"/>
<dbReference type="InterPro" id="IPR036938">
    <property type="entry name" value="PAP2/HPO_sf"/>
</dbReference>
<evidence type="ECO:0000256" key="2">
    <source>
        <dbReference type="ARBA" id="ARBA00022692"/>
    </source>
</evidence>
<keyword evidence="4" id="KW-0256">Endoplasmic reticulum</keyword>
<keyword evidence="11" id="KW-1185">Reference proteome</keyword>
<dbReference type="EMBL" id="KE503207">
    <property type="protein sequence ID" value="EPX72996.1"/>
    <property type="molecule type" value="Genomic_DNA"/>
</dbReference>
<dbReference type="GO" id="GO:0042392">
    <property type="term" value="F:sphingosine-1-phosphate phosphatase activity"/>
    <property type="evidence" value="ECO:0007669"/>
    <property type="project" value="TreeGrafter"/>
</dbReference>
<comment type="subcellular location">
    <subcellularLocation>
        <location evidence="1">Endoplasmic reticulum membrane</location>
        <topology evidence="1">Multi-pass membrane protein</topology>
    </subcellularLocation>
</comment>
<evidence type="ECO:0000256" key="6">
    <source>
        <dbReference type="ARBA" id="ARBA00023136"/>
    </source>
</evidence>
<dbReference type="Pfam" id="PF01569">
    <property type="entry name" value="PAP2"/>
    <property type="match status" value="1"/>
</dbReference>
<evidence type="ECO:0000313" key="10">
    <source>
        <dbReference type="EMBL" id="EPX72996.1"/>
    </source>
</evidence>
<dbReference type="PANTHER" id="PTHR14969:SF28">
    <property type="entry name" value="DIHYDROSPHINGOSINE 1-PHOSPHATE PHOSPHATASE LCB3-RELATED"/>
    <property type="match status" value="1"/>
</dbReference>
<dbReference type="AlphaFoldDB" id="S9PV68"/>
<evidence type="ECO:0000313" key="11">
    <source>
        <dbReference type="Proteomes" id="UP000016088"/>
    </source>
</evidence>
<keyword evidence="6 8" id="KW-0472">Membrane</keyword>
<dbReference type="Proteomes" id="UP000016088">
    <property type="component" value="Unassembled WGS sequence"/>
</dbReference>
<evidence type="ECO:0000256" key="8">
    <source>
        <dbReference type="SAM" id="Phobius"/>
    </source>
</evidence>
<dbReference type="SUPFAM" id="SSF48317">
    <property type="entry name" value="Acid phosphatase/Vanadium-dependent haloperoxidase"/>
    <property type="match status" value="1"/>
</dbReference>
<dbReference type="CDD" id="cd03388">
    <property type="entry name" value="PAP2_SPPase1"/>
    <property type="match status" value="1"/>
</dbReference>
<feature type="transmembrane region" description="Helical" evidence="8">
    <location>
        <begin position="236"/>
        <end position="254"/>
    </location>
</feature>
<dbReference type="HOGENOM" id="CLU_019266_1_1_1"/>
<keyword evidence="3" id="KW-0378">Hydrolase</keyword>
<feature type="transmembrane region" description="Helical" evidence="8">
    <location>
        <begin position="266"/>
        <end position="283"/>
    </location>
</feature>
<dbReference type="Gene3D" id="1.20.144.10">
    <property type="entry name" value="Phosphatidic acid phosphatase type 2/haloperoxidase"/>
    <property type="match status" value="1"/>
</dbReference>
<sequence>MDPSNTVEQISTGSMGEKYLGFKSQGFYSQLFGKGSLRYQLREFLLPYVRSESVYLHRIQSCLRRTWLDKYFCYSATLGTHIFFMLALPIFFWSGCINFTLDITQLFAAGVYFSGILKDFLCLPRPMSPPLIRLTLSSDAEFEYGFPSTHTTNAVSTGSYSIFMLISMKESISPTCFYALLSLSLLYIFSIPLGRLYCGMHGFMDVTVGSLIGICLSCIQWKYADIFHSVNTSSSVHVPITIVALSLYLIWLHPLPAENCICIDDSISFVAVIMGIDLGTWLSSPESINYLIKNIDATFLLHFMLRIVFGVTMIFFWRSFAKQAALSLLPSIYKMFRDDQPNDPSAPKGICAACGSDYQVGTTKTPLGNVSGHELCSKTVCFDYETVARIVIYAGIGFLSTYFAPILFRWWKI</sequence>